<gene>
    <name evidence="1" type="ORF">F8M41_021423</name>
</gene>
<keyword evidence="2" id="KW-1185">Reference proteome</keyword>
<dbReference type="Proteomes" id="UP000439903">
    <property type="component" value="Unassembled WGS sequence"/>
</dbReference>
<proteinExistence type="predicted"/>
<dbReference type="AlphaFoldDB" id="A0A8H4AGU6"/>
<sequence>MFQELEHNEVIYCATPLRNQFGIAFSVSKTAINIALETNSNDELIQMLKNFITIKRQANKDLSRYNFNDLYDTINKNIKTNNESDEISPLQ</sequence>
<reference evidence="1 2" key="1">
    <citation type="journal article" date="2019" name="Environ. Microbiol.">
        <title>At the nexus of three kingdoms: the genome of the mycorrhizal fungus Gigaspora margarita provides insights into plant, endobacterial and fungal interactions.</title>
        <authorList>
            <person name="Venice F."/>
            <person name="Ghignone S."/>
            <person name="Salvioli di Fossalunga A."/>
            <person name="Amselem J."/>
            <person name="Novero M."/>
            <person name="Xianan X."/>
            <person name="Sedzielewska Toro K."/>
            <person name="Morin E."/>
            <person name="Lipzen A."/>
            <person name="Grigoriev I.V."/>
            <person name="Henrissat B."/>
            <person name="Martin F.M."/>
            <person name="Bonfante P."/>
        </authorList>
    </citation>
    <scope>NUCLEOTIDE SEQUENCE [LARGE SCALE GENOMIC DNA]</scope>
    <source>
        <strain evidence="1 2">BEG34</strain>
    </source>
</reference>
<name>A0A8H4AGU6_GIGMA</name>
<evidence type="ECO:0000313" key="1">
    <source>
        <dbReference type="EMBL" id="KAF0493194.1"/>
    </source>
</evidence>
<organism evidence="1 2">
    <name type="scientific">Gigaspora margarita</name>
    <dbReference type="NCBI Taxonomy" id="4874"/>
    <lineage>
        <taxon>Eukaryota</taxon>
        <taxon>Fungi</taxon>
        <taxon>Fungi incertae sedis</taxon>
        <taxon>Mucoromycota</taxon>
        <taxon>Glomeromycotina</taxon>
        <taxon>Glomeromycetes</taxon>
        <taxon>Diversisporales</taxon>
        <taxon>Gigasporaceae</taxon>
        <taxon>Gigaspora</taxon>
    </lineage>
</organism>
<protein>
    <submittedName>
        <fullName evidence="1">Protein far1-related sequence 5-like</fullName>
    </submittedName>
</protein>
<dbReference type="OrthoDB" id="2393774at2759"/>
<dbReference type="EMBL" id="WTPW01000628">
    <property type="protein sequence ID" value="KAF0493194.1"/>
    <property type="molecule type" value="Genomic_DNA"/>
</dbReference>
<comment type="caution">
    <text evidence="1">The sequence shown here is derived from an EMBL/GenBank/DDBJ whole genome shotgun (WGS) entry which is preliminary data.</text>
</comment>
<evidence type="ECO:0000313" key="2">
    <source>
        <dbReference type="Proteomes" id="UP000439903"/>
    </source>
</evidence>
<accession>A0A8H4AGU6</accession>